<dbReference type="GO" id="GO:0003697">
    <property type="term" value="F:single-stranded DNA binding"/>
    <property type="evidence" value="ECO:0007669"/>
    <property type="project" value="InterPro"/>
</dbReference>
<proteinExistence type="predicted"/>
<evidence type="ECO:0000313" key="2">
    <source>
        <dbReference type="EMBL" id="MDH1507638.1"/>
    </source>
</evidence>
<dbReference type="AlphaFoldDB" id="A0A443XI86"/>
<keyword evidence="2" id="KW-0238">DNA-binding</keyword>
<dbReference type="SUPFAM" id="SSF50249">
    <property type="entry name" value="Nucleic acid-binding proteins"/>
    <property type="match status" value="1"/>
</dbReference>
<dbReference type="Gene3D" id="2.40.50.140">
    <property type="entry name" value="Nucleic acid-binding proteins"/>
    <property type="match status" value="1"/>
</dbReference>
<feature type="compositionally biased region" description="Basic and acidic residues" evidence="1">
    <location>
        <begin position="150"/>
        <end position="163"/>
    </location>
</feature>
<comment type="caution">
    <text evidence="2">The sequence shown here is derived from an EMBL/GenBank/DDBJ whole genome shotgun (WGS) entry which is preliminary data.</text>
</comment>
<dbReference type="Proteomes" id="UP001161704">
    <property type="component" value="Unassembled WGS sequence"/>
</dbReference>
<dbReference type="PROSITE" id="PS50935">
    <property type="entry name" value="SSB"/>
    <property type="match status" value="1"/>
</dbReference>
<name>A0A443XI86_AERCA</name>
<reference evidence="2" key="1">
    <citation type="submission" date="2022-09" db="EMBL/GenBank/DDBJ databases">
        <title>Intensive care unit water sources are persistently colonized with multi-drug resistant bacteria and are the site of extensive horizontal gene transfer of antibiotic resistance genes.</title>
        <authorList>
            <person name="Diorio-Toth L."/>
        </authorList>
    </citation>
    <scope>NUCLEOTIDE SEQUENCE</scope>
    <source>
        <strain evidence="2">GD03710</strain>
    </source>
</reference>
<dbReference type="InterPro" id="IPR012340">
    <property type="entry name" value="NA-bd_OB-fold"/>
</dbReference>
<dbReference type="InterPro" id="IPR000424">
    <property type="entry name" value="Primosome_PriB/ssb"/>
</dbReference>
<organism evidence="2 3">
    <name type="scientific">Aeromonas caviae</name>
    <name type="common">Aeromonas punctata</name>
    <dbReference type="NCBI Taxonomy" id="648"/>
    <lineage>
        <taxon>Bacteria</taxon>
        <taxon>Pseudomonadati</taxon>
        <taxon>Pseudomonadota</taxon>
        <taxon>Gammaproteobacteria</taxon>
        <taxon>Aeromonadales</taxon>
        <taxon>Aeromonadaceae</taxon>
        <taxon>Aeromonas</taxon>
    </lineage>
</organism>
<evidence type="ECO:0000256" key="1">
    <source>
        <dbReference type="SAM" id="MobiDB-lite"/>
    </source>
</evidence>
<feature type="compositionally biased region" description="Low complexity" evidence="1">
    <location>
        <begin position="122"/>
        <end position="149"/>
    </location>
</feature>
<gene>
    <name evidence="2" type="ORF">N5I20_21580</name>
</gene>
<dbReference type="RefSeq" id="WP_128343576.1">
    <property type="nucleotide sequence ID" value="NZ_CAWOMG010000178.1"/>
</dbReference>
<feature type="compositionally biased region" description="Low complexity" evidence="1">
    <location>
        <begin position="164"/>
        <end position="180"/>
    </location>
</feature>
<accession>A0A443XI86</accession>
<protein>
    <submittedName>
        <fullName evidence="2">Single-stranded DNA-binding protein</fullName>
    </submittedName>
</protein>
<evidence type="ECO:0000313" key="3">
    <source>
        <dbReference type="Proteomes" id="UP001161704"/>
    </source>
</evidence>
<dbReference type="EMBL" id="JAOCIZ010000141">
    <property type="protein sequence ID" value="MDH1507638.1"/>
    <property type="molecule type" value="Genomic_DNA"/>
</dbReference>
<feature type="region of interest" description="Disordered" evidence="1">
    <location>
        <begin position="117"/>
        <end position="194"/>
    </location>
</feature>
<sequence>MRMNNKINEVRLGGYVSHADIRTGQYGPYGPATIAIDDGYRDPKSGQWVDRTQFIRVELSGEKTPAIKKGDYLEISGKLVFESWEQGGESRSGLKVKVACINVHMPAEAIACLKQSGFANNPQGRPQQSKQPQRPQQTSRRQQPQQPQQHWEEQPQQHWEEQPQQHWGNSQQHQANSQQQHGHRQPQYDGSRRP</sequence>